<dbReference type="InterPro" id="IPR006016">
    <property type="entry name" value="UspA"/>
</dbReference>
<proteinExistence type="predicted"/>
<organism evidence="2 3">
    <name type="scientific">Corynebacterium liangguodongii</name>
    <dbReference type="NCBI Taxonomy" id="2079535"/>
    <lineage>
        <taxon>Bacteria</taxon>
        <taxon>Bacillati</taxon>
        <taxon>Actinomycetota</taxon>
        <taxon>Actinomycetes</taxon>
        <taxon>Mycobacteriales</taxon>
        <taxon>Corynebacteriaceae</taxon>
        <taxon>Corynebacterium</taxon>
    </lineage>
</organism>
<sequence>MSLSHYSPDLAWAVDGDSPLRAIAIWKEHSDAACEVAGWLGKSLPVTVQAVAAAPSAWKSAASGGGKKAKKLRREAEALIAQAEDSLQGYLPGAQVAGTGARIVASLSGAHSLVEAVDDFDAGMIFVDHEAYKSKGMLIDATARPLVIAPRGPKLSKKGVTRVTYVFLDRDGFAHATGLAEAGRLAARIGVPLRLLAVLPECLTGSDFDANINNPKDTAAWFEEALGQLDLARDLVFEASAGTAEDLDVELDVASGRGWKHAVNSVKWKKGDLACLAFRPKNQLKRVFSGPLTSEFLRYCPAPTLIVPLPTA</sequence>
<dbReference type="AlphaFoldDB" id="A0A2S0WGQ4"/>
<evidence type="ECO:0000313" key="2">
    <source>
        <dbReference type="EMBL" id="AWB84904.1"/>
    </source>
</evidence>
<evidence type="ECO:0000313" key="3">
    <source>
        <dbReference type="Proteomes" id="UP000244754"/>
    </source>
</evidence>
<dbReference type="RefSeq" id="WP_108404912.1">
    <property type="nucleotide sequence ID" value="NZ_CP026948.1"/>
</dbReference>
<accession>A0A2S0WGQ4</accession>
<dbReference type="EMBL" id="CP026948">
    <property type="protein sequence ID" value="AWB84904.1"/>
    <property type="molecule type" value="Genomic_DNA"/>
</dbReference>
<protein>
    <recommendedName>
        <fullName evidence="1">UspA domain-containing protein</fullName>
    </recommendedName>
</protein>
<dbReference type="CDD" id="cd00293">
    <property type="entry name" value="USP-like"/>
    <property type="match status" value="1"/>
</dbReference>
<dbReference type="Proteomes" id="UP000244754">
    <property type="component" value="Chromosome"/>
</dbReference>
<dbReference type="Gene3D" id="3.40.50.12370">
    <property type="match status" value="1"/>
</dbReference>
<reference evidence="3" key="1">
    <citation type="submission" date="2018-01" db="EMBL/GenBank/DDBJ databases">
        <authorList>
            <person name="Li J."/>
        </authorList>
    </citation>
    <scope>NUCLEOTIDE SEQUENCE [LARGE SCALE GENOMIC DNA]</scope>
    <source>
        <strain evidence="3">2184</strain>
    </source>
</reference>
<dbReference type="KEGG" id="clia:C3E79_10840"/>
<dbReference type="SUPFAM" id="SSF52402">
    <property type="entry name" value="Adenine nucleotide alpha hydrolases-like"/>
    <property type="match status" value="1"/>
</dbReference>
<name>A0A2S0WGQ4_9CORY</name>
<feature type="domain" description="UspA" evidence="1">
    <location>
        <begin position="178"/>
        <end position="308"/>
    </location>
</feature>
<gene>
    <name evidence="2" type="ORF">C3E79_10840</name>
</gene>
<dbReference type="Pfam" id="PF00582">
    <property type="entry name" value="Usp"/>
    <property type="match status" value="1"/>
</dbReference>
<dbReference type="OrthoDB" id="5242641at2"/>
<evidence type="ECO:0000259" key="1">
    <source>
        <dbReference type="Pfam" id="PF00582"/>
    </source>
</evidence>
<keyword evidence="3" id="KW-1185">Reference proteome</keyword>